<evidence type="ECO:0000256" key="1">
    <source>
        <dbReference type="SAM" id="MobiDB-lite"/>
    </source>
</evidence>
<comment type="caution">
    <text evidence="2">The sequence shown here is derived from an EMBL/GenBank/DDBJ whole genome shotgun (WGS) entry which is preliminary data.</text>
</comment>
<proteinExistence type="predicted"/>
<dbReference type="AlphaFoldDB" id="A0A5J4X347"/>
<reference evidence="2 3" key="1">
    <citation type="submission" date="2019-03" db="EMBL/GenBank/DDBJ databases">
        <title>Single cell metagenomics reveals metabolic interactions within the superorganism composed of flagellate Streblomastix strix and complex community of Bacteroidetes bacteria on its surface.</title>
        <authorList>
            <person name="Treitli S.C."/>
            <person name="Kolisko M."/>
            <person name="Husnik F."/>
            <person name="Keeling P."/>
            <person name="Hampl V."/>
        </authorList>
    </citation>
    <scope>NUCLEOTIDE SEQUENCE [LARGE SCALE GENOMIC DNA]</scope>
    <source>
        <strain evidence="2">ST1C</strain>
    </source>
</reference>
<protein>
    <submittedName>
        <fullName evidence="2">Uncharacterized protein</fullName>
    </submittedName>
</protein>
<sequence length="127" mass="14139">MPFTCGQKVSIELDMTSTPRRATFFVDGKVQQNTVTDLPKAIRFFAFIQKAGSSFQITKTIAIDLDSIISQRSMQTPLNYNGQTAQSPHSNPNQQHGQGYIQIQSHQMVPEESVQDSIRSPPADQPD</sequence>
<organism evidence="2 3">
    <name type="scientific">Streblomastix strix</name>
    <dbReference type="NCBI Taxonomy" id="222440"/>
    <lineage>
        <taxon>Eukaryota</taxon>
        <taxon>Metamonada</taxon>
        <taxon>Preaxostyla</taxon>
        <taxon>Oxymonadida</taxon>
        <taxon>Streblomastigidae</taxon>
        <taxon>Streblomastix</taxon>
    </lineage>
</organism>
<accession>A0A5J4X347</accession>
<evidence type="ECO:0000313" key="2">
    <source>
        <dbReference type="EMBL" id="KAA6401638.1"/>
    </source>
</evidence>
<dbReference type="EMBL" id="SNRW01000357">
    <property type="protein sequence ID" value="KAA6401638.1"/>
    <property type="molecule type" value="Genomic_DNA"/>
</dbReference>
<dbReference type="Proteomes" id="UP000324800">
    <property type="component" value="Unassembled WGS sequence"/>
</dbReference>
<evidence type="ECO:0000313" key="3">
    <source>
        <dbReference type="Proteomes" id="UP000324800"/>
    </source>
</evidence>
<feature type="region of interest" description="Disordered" evidence="1">
    <location>
        <begin position="78"/>
        <end position="127"/>
    </location>
</feature>
<name>A0A5J4X347_9EUKA</name>
<gene>
    <name evidence="2" type="ORF">EZS28_002831</name>
</gene>
<feature type="compositionally biased region" description="Polar residues" evidence="1">
    <location>
        <begin position="78"/>
        <end position="107"/>
    </location>
</feature>